<evidence type="ECO:0000313" key="1">
    <source>
        <dbReference type="EMBL" id="KAF5375477.1"/>
    </source>
</evidence>
<protein>
    <submittedName>
        <fullName evidence="1">Uncharacterized protein</fullName>
    </submittedName>
</protein>
<name>A0A8H5H2D2_9AGAR</name>
<evidence type="ECO:0000313" key="2">
    <source>
        <dbReference type="Proteomes" id="UP000518752"/>
    </source>
</evidence>
<reference evidence="1 2" key="1">
    <citation type="journal article" date="2020" name="ISME J.">
        <title>Uncovering the hidden diversity of litter-decomposition mechanisms in mushroom-forming fungi.</title>
        <authorList>
            <person name="Floudas D."/>
            <person name="Bentzer J."/>
            <person name="Ahren D."/>
            <person name="Johansson T."/>
            <person name="Persson P."/>
            <person name="Tunlid A."/>
        </authorList>
    </citation>
    <scope>NUCLEOTIDE SEQUENCE [LARGE SCALE GENOMIC DNA]</scope>
    <source>
        <strain evidence="1 2">CBS 406.79</strain>
    </source>
</reference>
<dbReference type="AlphaFoldDB" id="A0A8H5H2D2"/>
<organism evidence="1 2">
    <name type="scientific">Collybiopsis confluens</name>
    <dbReference type="NCBI Taxonomy" id="2823264"/>
    <lineage>
        <taxon>Eukaryota</taxon>
        <taxon>Fungi</taxon>
        <taxon>Dikarya</taxon>
        <taxon>Basidiomycota</taxon>
        <taxon>Agaricomycotina</taxon>
        <taxon>Agaricomycetes</taxon>
        <taxon>Agaricomycetidae</taxon>
        <taxon>Agaricales</taxon>
        <taxon>Marasmiineae</taxon>
        <taxon>Omphalotaceae</taxon>
        <taxon>Collybiopsis</taxon>
    </lineage>
</organism>
<proteinExistence type="predicted"/>
<dbReference type="Proteomes" id="UP000518752">
    <property type="component" value="Unassembled WGS sequence"/>
</dbReference>
<sequence>MVGMPSLRLDIGDTGIALARFPDPGITNSRLFSWTSLTSHSWKSNLCDTFLGGYMLCGRFCLEQNVTKMGGSPESETWLDAEHDEELDGCLTSGAWFGCRWLAGWLKRTV</sequence>
<accession>A0A8H5H2D2</accession>
<keyword evidence="2" id="KW-1185">Reference proteome</keyword>
<gene>
    <name evidence="1" type="ORF">D9757_009952</name>
</gene>
<comment type="caution">
    <text evidence="1">The sequence shown here is derived from an EMBL/GenBank/DDBJ whole genome shotgun (WGS) entry which is preliminary data.</text>
</comment>
<dbReference type="EMBL" id="JAACJN010000097">
    <property type="protein sequence ID" value="KAF5375477.1"/>
    <property type="molecule type" value="Genomic_DNA"/>
</dbReference>